<dbReference type="InterPro" id="IPR038765">
    <property type="entry name" value="Papain-like_cys_pep_sf"/>
</dbReference>
<dbReference type="PANTHER" id="PTHR46915:SF2">
    <property type="entry name" value="UBIQUITIN-LIKE PROTEASE 4"/>
    <property type="match status" value="1"/>
</dbReference>
<evidence type="ECO:0000259" key="7">
    <source>
        <dbReference type="PROSITE" id="PS50600"/>
    </source>
</evidence>
<dbReference type="PROSITE" id="PS50600">
    <property type="entry name" value="ULP_PROTEASE"/>
    <property type="match status" value="1"/>
</dbReference>
<dbReference type="Gene3D" id="3.40.395.10">
    <property type="entry name" value="Adenoviral Proteinase, Chain A"/>
    <property type="match status" value="1"/>
</dbReference>
<keyword evidence="2" id="KW-0645">Protease</keyword>
<evidence type="ECO:0000256" key="3">
    <source>
        <dbReference type="ARBA" id="ARBA00022801"/>
    </source>
</evidence>
<dbReference type="Pfam" id="PF02902">
    <property type="entry name" value="Peptidase_C48"/>
    <property type="match status" value="1"/>
</dbReference>
<keyword evidence="9" id="KW-1185">Reference proteome</keyword>
<protein>
    <recommendedName>
        <fullName evidence="7">Ubiquitin-like protease family profile domain-containing protein</fullName>
    </recommendedName>
</protein>
<feature type="domain" description="Ubiquitin-like protease family profile" evidence="7">
    <location>
        <begin position="488"/>
        <end position="669"/>
    </location>
</feature>
<dbReference type="EMBL" id="JBHFFA010000004">
    <property type="protein sequence ID" value="KAL2628555.1"/>
    <property type="molecule type" value="Genomic_DNA"/>
</dbReference>
<reference evidence="8 9" key="1">
    <citation type="submission" date="2024-09" db="EMBL/GenBank/DDBJ databases">
        <title>Chromosome-scale assembly of Riccia fluitans.</title>
        <authorList>
            <person name="Paukszto L."/>
            <person name="Sawicki J."/>
            <person name="Karawczyk K."/>
            <person name="Piernik-Szablinska J."/>
            <person name="Szczecinska M."/>
            <person name="Mazdziarz M."/>
        </authorList>
    </citation>
    <scope>NUCLEOTIDE SEQUENCE [LARGE SCALE GENOMIC DNA]</scope>
    <source>
        <strain evidence="8">Rf_01</strain>
        <tissue evidence="8">Aerial parts of the thallus</tissue>
    </source>
</reference>
<dbReference type="AlphaFoldDB" id="A0ABD1YDF9"/>
<feature type="compositionally biased region" description="Basic and acidic residues" evidence="6">
    <location>
        <begin position="67"/>
        <end position="77"/>
    </location>
</feature>
<evidence type="ECO:0000256" key="5">
    <source>
        <dbReference type="SAM" id="Coils"/>
    </source>
</evidence>
<dbReference type="PANTHER" id="PTHR46915">
    <property type="entry name" value="UBIQUITIN-LIKE PROTEASE 4-RELATED"/>
    <property type="match status" value="1"/>
</dbReference>
<evidence type="ECO:0000256" key="2">
    <source>
        <dbReference type="ARBA" id="ARBA00022670"/>
    </source>
</evidence>
<gene>
    <name evidence="8" type="ORF">R1flu_013241</name>
</gene>
<organism evidence="8 9">
    <name type="scientific">Riccia fluitans</name>
    <dbReference type="NCBI Taxonomy" id="41844"/>
    <lineage>
        <taxon>Eukaryota</taxon>
        <taxon>Viridiplantae</taxon>
        <taxon>Streptophyta</taxon>
        <taxon>Embryophyta</taxon>
        <taxon>Marchantiophyta</taxon>
        <taxon>Marchantiopsida</taxon>
        <taxon>Marchantiidae</taxon>
        <taxon>Marchantiales</taxon>
        <taxon>Ricciaceae</taxon>
        <taxon>Riccia</taxon>
    </lineage>
</organism>
<comment type="similarity">
    <text evidence="1">Belongs to the peptidase C48 family.</text>
</comment>
<evidence type="ECO:0000256" key="4">
    <source>
        <dbReference type="ARBA" id="ARBA00022807"/>
    </source>
</evidence>
<dbReference type="InterPro" id="IPR003653">
    <property type="entry name" value="Peptidase_C48_C"/>
</dbReference>
<keyword evidence="5" id="KW-0175">Coiled coil</keyword>
<keyword evidence="4" id="KW-0788">Thiol protease</keyword>
<dbReference type="SUPFAM" id="SSF54001">
    <property type="entry name" value="Cysteine proteinases"/>
    <property type="match status" value="1"/>
</dbReference>
<feature type="compositionally biased region" description="Basic and acidic residues" evidence="6">
    <location>
        <begin position="30"/>
        <end position="50"/>
    </location>
</feature>
<dbReference type="GO" id="GO:0016926">
    <property type="term" value="P:protein desumoylation"/>
    <property type="evidence" value="ECO:0007669"/>
    <property type="project" value="UniProtKB-ARBA"/>
</dbReference>
<sequence>MKIKKDGHLVEPLDPDVDAKSQKTPKKKQKGSEEPSRKRPRSEFDPKDLNEGNLPLAVETSRKGKGKVTESSHRPDMDTDVDILAEDRRRCKIGRTASRLEMDPPPSTPKGQTSGRGSNHIPAGDTTKEVPPTSSKVPSDVILEESVNQMTTMLSNIIEHHGRKNQRLASLEQDLAHAKLEEEKLKATIKALEKEKSEMNARVALMERKDLYDLLEAKMEGFQIANHPGTIGGFENLNITITKKWVEIPMLNLEEFEKSDIVSNNDEQRFALLEVNKALKMWRADNVIVVRGHRTLQDEVDRTGIDACYQSLLHALKAIAGTLPNSLAIFEYMWSIFDSYVNSSVDPNVQPLVKGLDADDFSVDKFFCLQDPTSLDDVQVSPDFDEDLRTNQRLRLQAMVRNLGAEPQRVTRSTHVRLDYEPTILPDVPPIDNPTRPVILDLSMDARKDPSSPPKSQIVPVPALVDLTQYASSPENEGSKDQGWPCKSDLTKADLESTMYKGRYLRGDVINMYINEAFLKKPHEQLHNMFYVNTFWFTKASELVARYDKTNHAEEAMIKITRLWKSICPKLHDEDMQGNLPAWIFVLIHGKNHWSLAIIRLHNDAAWLAHLDSSQGTHDPKAIFHVLKQVLWLIVPIDPALVMTGIMNVEQQQDGHSCGKHVLQMLAGAAMKESDGLDRCFREEGVRYIATLDQVRSFDVVFGMYLSGKSACPPI</sequence>
<evidence type="ECO:0000256" key="6">
    <source>
        <dbReference type="SAM" id="MobiDB-lite"/>
    </source>
</evidence>
<accession>A0ABD1YDF9</accession>
<comment type="caution">
    <text evidence="8">The sequence shown here is derived from an EMBL/GenBank/DDBJ whole genome shotgun (WGS) entry which is preliminary data.</text>
</comment>
<feature type="compositionally biased region" description="Basic and acidic residues" evidence="6">
    <location>
        <begin position="1"/>
        <end position="21"/>
    </location>
</feature>
<dbReference type="GO" id="GO:0006508">
    <property type="term" value="P:proteolysis"/>
    <property type="evidence" value="ECO:0007669"/>
    <property type="project" value="UniProtKB-KW"/>
</dbReference>
<proteinExistence type="inferred from homology"/>
<feature type="region of interest" description="Disordered" evidence="6">
    <location>
        <begin position="1"/>
        <end position="138"/>
    </location>
</feature>
<feature type="coiled-coil region" evidence="5">
    <location>
        <begin position="161"/>
        <end position="209"/>
    </location>
</feature>
<dbReference type="GO" id="GO:0008234">
    <property type="term" value="F:cysteine-type peptidase activity"/>
    <property type="evidence" value="ECO:0007669"/>
    <property type="project" value="UniProtKB-KW"/>
</dbReference>
<dbReference type="Proteomes" id="UP001605036">
    <property type="component" value="Unassembled WGS sequence"/>
</dbReference>
<evidence type="ECO:0000256" key="1">
    <source>
        <dbReference type="ARBA" id="ARBA00005234"/>
    </source>
</evidence>
<evidence type="ECO:0000313" key="8">
    <source>
        <dbReference type="EMBL" id="KAL2628555.1"/>
    </source>
</evidence>
<name>A0ABD1YDF9_9MARC</name>
<evidence type="ECO:0000313" key="9">
    <source>
        <dbReference type="Proteomes" id="UP001605036"/>
    </source>
</evidence>
<keyword evidence="3" id="KW-0378">Hydrolase</keyword>